<dbReference type="SUPFAM" id="SSF50998">
    <property type="entry name" value="Quinoprotein alcohol dehydrogenase-like"/>
    <property type="match status" value="1"/>
</dbReference>
<feature type="transmembrane region" description="Helical" evidence="1">
    <location>
        <begin position="119"/>
        <end position="138"/>
    </location>
</feature>
<feature type="transmembrane region" description="Helical" evidence="1">
    <location>
        <begin position="12"/>
        <end position="30"/>
    </location>
</feature>
<evidence type="ECO:0000256" key="1">
    <source>
        <dbReference type="SAM" id="Phobius"/>
    </source>
</evidence>
<keyword evidence="1" id="KW-0472">Membrane</keyword>
<feature type="transmembrane region" description="Helical" evidence="1">
    <location>
        <begin position="68"/>
        <end position="91"/>
    </location>
</feature>
<dbReference type="EMBL" id="DVLP01000160">
    <property type="protein sequence ID" value="HIT74991.1"/>
    <property type="molecule type" value="Genomic_DNA"/>
</dbReference>
<feature type="transmembrane region" description="Helical" evidence="1">
    <location>
        <begin position="42"/>
        <end position="62"/>
    </location>
</feature>
<proteinExistence type="predicted"/>
<comment type="caution">
    <text evidence="2">The sequence shown here is derived from an EMBL/GenBank/DDBJ whole genome shotgun (WGS) entry which is preliminary data.</text>
</comment>
<organism evidence="2 3">
    <name type="scientific">Candidatus Avipropionibacterium avicola</name>
    <dbReference type="NCBI Taxonomy" id="2840701"/>
    <lineage>
        <taxon>Bacteria</taxon>
        <taxon>Bacillati</taxon>
        <taxon>Actinomycetota</taxon>
        <taxon>Actinomycetes</taxon>
        <taxon>Propionibacteriales</taxon>
        <taxon>Propionibacteriaceae</taxon>
        <taxon>Propionibacteriaceae incertae sedis</taxon>
        <taxon>Candidatus Avipropionibacterium</taxon>
    </lineage>
</organism>
<protein>
    <recommendedName>
        <fullName evidence="4">PQQ-like domain-containing protein</fullName>
    </recommendedName>
</protein>
<evidence type="ECO:0008006" key="4">
    <source>
        <dbReference type="Google" id="ProtNLM"/>
    </source>
</evidence>
<accession>A0A9D1GWY6</accession>
<keyword evidence="1" id="KW-1133">Transmembrane helix</keyword>
<dbReference type="InterPro" id="IPR011047">
    <property type="entry name" value="Quinoprotein_ADH-like_sf"/>
</dbReference>
<reference evidence="2" key="1">
    <citation type="submission" date="2020-10" db="EMBL/GenBank/DDBJ databases">
        <authorList>
            <person name="Gilroy R."/>
        </authorList>
    </citation>
    <scope>NUCLEOTIDE SEQUENCE</scope>
    <source>
        <strain evidence="2">ChiGjej1B1-24693</strain>
    </source>
</reference>
<name>A0A9D1GWY6_9ACTN</name>
<dbReference type="Proteomes" id="UP000886842">
    <property type="component" value="Unassembled WGS sequence"/>
</dbReference>
<sequence>MLLAELFGVPLPWSGVLVVLGLGWWALLALARPRTGPRTAIVVLALTQLGLVAAIVCGMTAGAPGTDLWPHLQVAGAVAVGLTATLGWAAVGPDPGHTATSVPGQGSEDRRRLDPKRPVIVGLIGVLLITMATLTAPLPRPDPTVAAASYVPRDGAGAAIMWRSSGESSAGQLENRRAEHPAALDERFADVPDPSHGLWWEEWISGGDRRWSIDVDAGSGQVSAEMIDSDRVRLMTVTGQGIELRGMTGLNAGTVLLSPGAVLLPADPDDGSRWRGSGTAELVTTGGQTVPMEFEMSGFIVRGGNALPLVRRAHRTCRVAAIELDLRPTDGSRFAAMTITDQSWWCPDRGVALQYGEVDGSEYMMSQLGDLRMQPGADLDDATRPGGPGVPPIAGELRRTRMICPGGLEIPRIPTRTGRSGDTILPGGHLLSTTVGSPRVSVTDHGLSWWPTSRRDRCQARTPKQHHPGGVVLGAWDMGALIAVASSDATLTAYGTESGRLWQSELSAVPRVAPVRVGSAIAVLGTDDILTLLDFESGEVRAEVAIPGARTVTASTGANLANARAAVADRTGRVSFVSADGTLTGRLRAPAAAEHRMVGIDQPQLVSWTSTGVEVRAQSGTLSWQQDRPIDDLTVLEDSGHGPVLLVRDATGLTALAADSGQVVWTHAPVQQVAPITDGVLLLDDLGVQVLDGLGRVVTTLALPADVPVERITVSATDRIVWIVWTDDAGVTRMTGYLPR</sequence>
<keyword evidence="1" id="KW-0812">Transmembrane</keyword>
<reference evidence="2" key="2">
    <citation type="journal article" date="2021" name="PeerJ">
        <title>Extensive microbial diversity within the chicken gut microbiome revealed by metagenomics and culture.</title>
        <authorList>
            <person name="Gilroy R."/>
            <person name="Ravi A."/>
            <person name="Getino M."/>
            <person name="Pursley I."/>
            <person name="Horton D.L."/>
            <person name="Alikhan N.F."/>
            <person name="Baker D."/>
            <person name="Gharbi K."/>
            <person name="Hall N."/>
            <person name="Watson M."/>
            <person name="Adriaenssens E.M."/>
            <person name="Foster-Nyarko E."/>
            <person name="Jarju S."/>
            <person name="Secka A."/>
            <person name="Antonio M."/>
            <person name="Oren A."/>
            <person name="Chaudhuri R.R."/>
            <person name="La Ragione R."/>
            <person name="Hildebrand F."/>
            <person name="Pallen M.J."/>
        </authorList>
    </citation>
    <scope>NUCLEOTIDE SEQUENCE</scope>
    <source>
        <strain evidence="2">ChiGjej1B1-24693</strain>
    </source>
</reference>
<evidence type="ECO:0000313" key="3">
    <source>
        <dbReference type="Proteomes" id="UP000886842"/>
    </source>
</evidence>
<gene>
    <name evidence="2" type="ORF">IAA98_05350</name>
</gene>
<evidence type="ECO:0000313" key="2">
    <source>
        <dbReference type="EMBL" id="HIT74991.1"/>
    </source>
</evidence>
<dbReference type="AlphaFoldDB" id="A0A9D1GWY6"/>